<keyword evidence="1" id="KW-0175">Coiled coil</keyword>
<dbReference type="EMBL" id="CP098400">
    <property type="protein sequence ID" value="URW80066.1"/>
    <property type="molecule type" value="Genomic_DNA"/>
</dbReference>
<reference evidence="2" key="1">
    <citation type="submission" date="2022-05" db="EMBL/GenBank/DDBJ databases">
        <authorList>
            <person name="Sun X."/>
        </authorList>
    </citation>
    <scope>NUCLEOTIDE SEQUENCE</scope>
    <source>
        <strain evidence="2">Ai-910</strain>
    </source>
</reference>
<organism evidence="2 3">
    <name type="scientific">Xiashengella succiniciproducens</name>
    <dbReference type="NCBI Taxonomy" id="2949635"/>
    <lineage>
        <taxon>Bacteria</taxon>
        <taxon>Pseudomonadati</taxon>
        <taxon>Bacteroidota</taxon>
        <taxon>Bacteroidia</taxon>
        <taxon>Marinilabiliales</taxon>
        <taxon>Marinilabiliaceae</taxon>
        <taxon>Xiashengella</taxon>
    </lineage>
</organism>
<dbReference type="AlphaFoldDB" id="A0A9J6ZQA4"/>
<protein>
    <submittedName>
        <fullName evidence="2">Uncharacterized protein</fullName>
    </submittedName>
</protein>
<dbReference type="KEGG" id="alkq:M9189_01660"/>
<accession>A0A9J6ZQA4</accession>
<evidence type="ECO:0000313" key="2">
    <source>
        <dbReference type="EMBL" id="URW80066.1"/>
    </source>
</evidence>
<evidence type="ECO:0000313" key="3">
    <source>
        <dbReference type="Proteomes" id="UP001056426"/>
    </source>
</evidence>
<gene>
    <name evidence="2" type="ORF">M9189_01660</name>
</gene>
<proteinExistence type="predicted"/>
<name>A0A9J6ZQA4_9BACT</name>
<dbReference type="Proteomes" id="UP001056426">
    <property type="component" value="Chromosome"/>
</dbReference>
<reference evidence="2" key="2">
    <citation type="submission" date="2022-06" db="EMBL/GenBank/DDBJ databases">
        <title>Xiashengella guii gen. nov. sp. nov., a bacterium isolated form anaerobic digestion tank.</title>
        <authorList>
            <person name="Huang H."/>
        </authorList>
    </citation>
    <scope>NUCLEOTIDE SEQUENCE</scope>
    <source>
        <strain evidence="2">Ai-910</strain>
    </source>
</reference>
<feature type="coiled-coil region" evidence="1">
    <location>
        <begin position="167"/>
        <end position="194"/>
    </location>
</feature>
<dbReference type="RefSeq" id="WP_250724178.1">
    <property type="nucleotide sequence ID" value="NZ_CP098400.1"/>
</dbReference>
<evidence type="ECO:0000256" key="1">
    <source>
        <dbReference type="SAM" id="Coils"/>
    </source>
</evidence>
<keyword evidence="3" id="KW-1185">Reference proteome</keyword>
<sequence>MPYRRLPNTDQARLRALKAAISKGVALSPMDLAFSQSALLQVRSFLPHFEQLLDQYRSSRKRQAEIGRELAEHFRMARLYVSHFLQVVNLSIIRGELKPAVRTFYGLDENDKSVPEVGTEQQLMVWGKQLISGEEKRMATGATRIYNPSLAMVKVRFDKFVELYNLHKDLLSTSQKLMEKVAEYRNQADDLITLVWNEIEKTYENLDPEEKRQICSEYGIVYVFRPGERESAAEAAEESL</sequence>